<dbReference type="GO" id="GO:0016702">
    <property type="term" value="F:oxidoreductase activity, acting on single donors with incorporation of molecular oxygen, incorporation of two atoms of oxygen"/>
    <property type="evidence" value="ECO:0007669"/>
    <property type="project" value="InterPro"/>
</dbReference>
<evidence type="ECO:0000259" key="16">
    <source>
        <dbReference type="PROSITE" id="PS51393"/>
    </source>
</evidence>
<dbReference type="CDD" id="cd01753">
    <property type="entry name" value="PLAT_LOX"/>
    <property type="match status" value="1"/>
</dbReference>
<dbReference type="Pfam" id="PF01477">
    <property type="entry name" value="PLAT"/>
    <property type="match status" value="1"/>
</dbReference>
<comment type="subcellular location">
    <subcellularLocation>
        <location evidence="1">Cytoplasm</location>
    </subcellularLocation>
</comment>
<dbReference type="InterPro" id="IPR036392">
    <property type="entry name" value="PLAT/LH2_dom_sf"/>
</dbReference>
<dbReference type="GO" id="GO:0005506">
    <property type="term" value="F:iron ion binding"/>
    <property type="evidence" value="ECO:0007669"/>
    <property type="project" value="InterPro"/>
</dbReference>
<dbReference type="InterPro" id="IPR020833">
    <property type="entry name" value="LipOase_Fe_BS"/>
</dbReference>
<dbReference type="PRINTS" id="PR00087">
    <property type="entry name" value="LIPOXYGENASE"/>
</dbReference>
<keyword evidence="8 10" id="KW-0408">Iron</keyword>
<feature type="binding site" evidence="10">
    <location>
        <position position="374"/>
    </location>
    <ligand>
        <name>Fe cation</name>
        <dbReference type="ChEBI" id="CHEBI:24875"/>
        <note>catalytic</note>
    </ligand>
</feature>
<dbReference type="InterPro" id="IPR001024">
    <property type="entry name" value="PLAT/LH2_dom"/>
</dbReference>
<dbReference type="InterPro" id="IPR042062">
    <property type="entry name" value="PLAT_LOX_verte"/>
</dbReference>
<feature type="domain" description="PLAT" evidence="15">
    <location>
        <begin position="2"/>
        <end position="118"/>
    </location>
</feature>
<evidence type="ECO:0000256" key="12">
    <source>
        <dbReference type="PIRSR" id="PIRSR601885-3"/>
    </source>
</evidence>
<dbReference type="PROSITE" id="PS00081">
    <property type="entry name" value="LIPOXYGENASE_2"/>
    <property type="match status" value="1"/>
</dbReference>
<dbReference type="FunFam" id="2.60.60.20:FF:000002">
    <property type="entry name" value="Arachidonate 5-lipoxygenase a"/>
    <property type="match status" value="1"/>
</dbReference>
<dbReference type="GO" id="GO:0005737">
    <property type="term" value="C:cytoplasm"/>
    <property type="evidence" value="ECO:0007669"/>
    <property type="project" value="UniProtKB-SubCell"/>
</dbReference>
<feature type="binding site" evidence="10">
    <location>
        <position position="369"/>
    </location>
    <ligand>
        <name>Fe cation</name>
        <dbReference type="ChEBI" id="CHEBI:24875"/>
        <note>catalytic</note>
    </ligand>
</feature>
<evidence type="ECO:0000256" key="3">
    <source>
        <dbReference type="ARBA" id="ARBA00009419"/>
    </source>
</evidence>
<organism evidence="17">
    <name type="scientific">Mylopharyngodon piceus</name>
    <name type="common">Black carp</name>
    <name type="synonym">Leuciscus piceus</name>
    <dbReference type="NCBI Taxonomy" id="75356"/>
    <lineage>
        <taxon>Eukaryota</taxon>
        <taxon>Metazoa</taxon>
        <taxon>Chordata</taxon>
        <taxon>Craniata</taxon>
        <taxon>Vertebrata</taxon>
        <taxon>Euteleostomi</taxon>
        <taxon>Actinopterygii</taxon>
        <taxon>Neopterygii</taxon>
        <taxon>Teleostei</taxon>
        <taxon>Ostariophysi</taxon>
        <taxon>Cypriniformes</taxon>
        <taxon>Xenocyprididae</taxon>
        <taxon>Xenocypridinae</taxon>
        <taxon>Mylopharyngodon</taxon>
    </lineage>
</organism>
<feature type="binding site" evidence="11">
    <location>
        <position position="79"/>
    </location>
    <ligand>
        <name>Ca(2+)</name>
        <dbReference type="ChEBI" id="CHEBI:29108"/>
        <label>1</label>
    </ligand>
</feature>
<dbReference type="Gene3D" id="3.10.450.60">
    <property type="match status" value="1"/>
</dbReference>
<dbReference type="PROSITE" id="PS50095">
    <property type="entry name" value="PLAT"/>
    <property type="match status" value="1"/>
</dbReference>
<evidence type="ECO:0000256" key="14">
    <source>
        <dbReference type="RuleBase" id="RU003974"/>
    </source>
</evidence>
<dbReference type="PANTHER" id="PTHR11771">
    <property type="entry name" value="LIPOXYGENASE"/>
    <property type="match status" value="1"/>
</dbReference>
<dbReference type="InterPro" id="IPR036226">
    <property type="entry name" value="LipOase_C_sf"/>
</dbReference>
<evidence type="ECO:0000256" key="1">
    <source>
        <dbReference type="ARBA" id="ARBA00004496"/>
    </source>
</evidence>
<evidence type="ECO:0000256" key="2">
    <source>
        <dbReference type="ARBA" id="ARBA00005189"/>
    </source>
</evidence>
<dbReference type="AlphaFoldDB" id="A0A6B9CMX7"/>
<dbReference type="SMART" id="SM00308">
    <property type="entry name" value="LH2"/>
    <property type="match status" value="1"/>
</dbReference>
<evidence type="ECO:0000256" key="4">
    <source>
        <dbReference type="ARBA" id="ARBA00022490"/>
    </source>
</evidence>
<dbReference type="InterPro" id="IPR001885">
    <property type="entry name" value="LipOase_mml"/>
</dbReference>
<name>A0A6B9CMX7_MYLPI</name>
<feature type="binding site" evidence="11">
    <location>
        <position position="80"/>
    </location>
    <ligand>
        <name>Ca(2+)</name>
        <dbReference type="ChEBI" id="CHEBI:29108"/>
        <label>1</label>
    </ligand>
</feature>
<evidence type="ECO:0000256" key="13">
    <source>
        <dbReference type="PROSITE-ProRule" id="PRU00152"/>
    </source>
</evidence>
<feature type="site" description="Essential for stabilizing binding to COTL1" evidence="12">
    <location>
        <position position="103"/>
    </location>
</feature>
<evidence type="ECO:0000256" key="11">
    <source>
        <dbReference type="PIRSR" id="PIRSR601885-2"/>
    </source>
</evidence>
<accession>A0A6B9CMX7</accession>
<feature type="domain" description="Lipoxygenase" evidence="16">
    <location>
        <begin position="118"/>
        <end position="675"/>
    </location>
</feature>
<feature type="binding site" evidence="11">
    <location>
        <position position="39"/>
    </location>
    <ligand>
        <name>Ca(2+)</name>
        <dbReference type="ChEBI" id="CHEBI:29108"/>
        <label>2</label>
    </ligand>
</feature>
<sequence length="675" mass="78332">MPQYTVTVATGTQWFAGTDDYIYLTLVGSEGCSERTLLDKPLYNDFERGAVDSYDITVGEDLGDIELVKIEKKKYWVHDDWYCKYITVKTPYGDYIEFPCFRWLVDDKEVVLRDGRARLPQHDKKAGVAKQHRHKELEQRQKTYRWKEWHPGFPMSIDAKAHSELPRDIQFDSEKGVDFVLNYSKAIENLYVNQFMHMFQSSWGDFADFERIFVRIKNTISEYVMEHWKEDFMFGYQFLNGCNPVVIRKCTEIPDKFPITQKLVEDSLERGLTLEEELKEGNIFIADYELMDGVTANATDPCTLQYLAAPICLLYKNSQNKIMPVAIQLGQTPGEDNPIFLPTDDQYDWMLAKIWVRSSDFHVHQTVTHLLRTHLISEVFGIAMFRQLPAVHPVFKLLLPHIRFTIAINTKAREQLICECGLFDKANGTGGGGHVELVQRSMKTFTYKSLIFPEAIKERGMDSKEDLPYYFYRDDGCSVWEAVISFVTDVVNIYYEKDETVQEDEEIQAFVKDVCSFGMQDFDRCEFPKSLQTKEQLVEYLTIVIFTASAQHAAVNFGQFDWCSWIPNSPPTMRKPPPTKKGEVDLKYIVESLPDRGRSCWHLGAVWALSQFQENELFLGMYPDEHFIEKPVKEAMAKFRMTLGEVTKVIKNRNEGKKLPYYYLSPDRIPNSVAV</sequence>
<reference evidence="17" key="1">
    <citation type="submission" date="2019-05" db="EMBL/GenBank/DDBJ databases">
        <authorList>
            <person name="Wu C."/>
        </authorList>
    </citation>
    <scope>NUCLEOTIDE SEQUENCE</scope>
</reference>
<evidence type="ECO:0000256" key="7">
    <source>
        <dbReference type="ARBA" id="ARBA00023002"/>
    </source>
</evidence>
<dbReference type="Pfam" id="PF00305">
    <property type="entry name" value="Lipoxygenase"/>
    <property type="match status" value="1"/>
</dbReference>
<keyword evidence="9" id="KW-0443">Lipid metabolism</keyword>
<comment type="pathway">
    <text evidence="2">Lipid metabolism.</text>
</comment>
<comment type="similarity">
    <text evidence="3 14">Belongs to the lipoxygenase family.</text>
</comment>
<comment type="cofactor">
    <cofactor evidence="10">
        <name>Fe cation</name>
        <dbReference type="ChEBI" id="CHEBI:24875"/>
    </cofactor>
    <text evidence="10">Binds 1 Fe cation per subunit.</text>
</comment>
<keyword evidence="11" id="KW-0106">Calcium</keyword>
<dbReference type="SUPFAM" id="SSF48484">
    <property type="entry name" value="Lipoxigenase"/>
    <property type="match status" value="1"/>
</dbReference>
<evidence type="ECO:0000256" key="10">
    <source>
        <dbReference type="PIRSR" id="PIRSR601885-1"/>
    </source>
</evidence>
<protein>
    <submittedName>
        <fullName evidence="17">Arachidonate 5-lipoxygenase</fullName>
    </submittedName>
</protein>
<evidence type="ECO:0000259" key="15">
    <source>
        <dbReference type="PROSITE" id="PS50095"/>
    </source>
</evidence>
<dbReference type="Gene3D" id="2.60.60.20">
    <property type="entry name" value="PLAT/LH2 domain"/>
    <property type="match status" value="1"/>
</dbReference>
<dbReference type="GO" id="GO:0034440">
    <property type="term" value="P:lipid oxidation"/>
    <property type="evidence" value="ECO:0007669"/>
    <property type="project" value="InterPro"/>
</dbReference>
<keyword evidence="5 10" id="KW-0479">Metal-binding</keyword>
<evidence type="ECO:0000256" key="6">
    <source>
        <dbReference type="ARBA" id="ARBA00022964"/>
    </source>
</evidence>
<dbReference type="PROSITE" id="PS51393">
    <property type="entry name" value="LIPOXYGENASE_3"/>
    <property type="match status" value="1"/>
</dbReference>
<dbReference type="PRINTS" id="PR00467">
    <property type="entry name" value="MAMLPOXGNASE"/>
</dbReference>
<comment type="caution">
    <text evidence="13">Lacks conserved residue(s) required for the propagation of feature annotation.</text>
</comment>
<evidence type="ECO:0000313" key="17">
    <source>
        <dbReference type="EMBL" id="QGW52091.1"/>
    </source>
</evidence>
<evidence type="ECO:0000256" key="9">
    <source>
        <dbReference type="ARBA" id="ARBA00023098"/>
    </source>
</evidence>
<proteinExistence type="evidence at transcript level"/>
<dbReference type="PROSITE" id="PS00711">
    <property type="entry name" value="LIPOXYGENASE_1"/>
    <property type="match status" value="1"/>
</dbReference>
<keyword evidence="4" id="KW-0963">Cytoplasm</keyword>
<evidence type="ECO:0000256" key="8">
    <source>
        <dbReference type="ARBA" id="ARBA00023004"/>
    </source>
</evidence>
<dbReference type="InterPro" id="IPR013819">
    <property type="entry name" value="LipOase_C"/>
</dbReference>
<dbReference type="Gene3D" id="1.20.245.10">
    <property type="entry name" value="Lipoxygenase-1, Domain 5"/>
    <property type="match status" value="1"/>
</dbReference>
<feature type="binding site" evidence="10">
    <location>
        <position position="552"/>
    </location>
    <ligand>
        <name>Fe cation</name>
        <dbReference type="ChEBI" id="CHEBI:24875"/>
        <note>catalytic</note>
    </ligand>
</feature>
<dbReference type="FunFam" id="1.20.245.10:FF:000001">
    <property type="entry name" value="Arachidonate 5-lipoxygenase a"/>
    <property type="match status" value="1"/>
</dbReference>
<evidence type="ECO:0000256" key="5">
    <source>
        <dbReference type="ARBA" id="ARBA00022723"/>
    </source>
</evidence>
<feature type="binding site" evidence="11">
    <location>
        <position position="17"/>
    </location>
    <ligand>
        <name>Ca(2+)</name>
        <dbReference type="ChEBI" id="CHEBI:29108"/>
        <label>1</label>
    </ligand>
</feature>
<dbReference type="InterPro" id="IPR000907">
    <property type="entry name" value="LipOase"/>
</dbReference>
<keyword evidence="6 14" id="KW-0223">Dioxygenase</keyword>
<dbReference type="InterPro" id="IPR020834">
    <property type="entry name" value="LipOase_CS"/>
</dbReference>
<keyword evidence="7 14" id="KW-0560">Oxidoreductase</keyword>
<dbReference type="SUPFAM" id="SSF49723">
    <property type="entry name" value="Lipase/lipooxygenase domain (PLAT/LH2 domain)"/>
    <property type="match status" value="1"/>
</dbReference>
<dbReference type="EMBL" id="MK941833">
    <property type="protein sequence ID" value="QGW52091.1"/>
    <property type="molecule type" value="mRNA"/>
</dbReference>